<dbReference type="GO" id="GO:0046558">
    <property type="term" value="F:arabinan endo-1,5-alpha-L-arabinosidase activity"/>
    <property type="evidence" value="ECO:0007669"/>
    <property type="project" value="UniProtKB-EC"/>
</dbReference>
<evidence type="ECO:0000256" key="4">
    <source>
        <dbReference type="ARBA" id="ARBA00023295"/>
    </source>
</evidence>
<feature type="region of interest" description="Disordered" evidence="5">
    <location>
        <begin position="15"/>
        <end position="34"/>
    </location>
</feature>
<dbReference type="Pfam" id="PF04616">
    <property type="entry name" value="Glyco_hydro_43"/>
    <property type="match status" value="1"/>
</dbReference>
<dbReference type="CDD" id="cd18832">
    <property type="entry name" value="GH43_GsAbnA-like"/>
    <property type="match status" value="1"/>
</dbReference>
<sequence length="841" mass="92427">MVLFLLALPFAVSAEGDSGANDSSNKPHLDYQGKTPEFRNVSVHDPSIIKDGDTFYVFGTHIEAAKSTDLINWTNFTNGYSTPNNALYGNLSENLAESFKWAGEDDADSEGGYAVWAPDVFWNEDYVNEDGSTGAYMIYYSVSSTYIRSAIGYAVSKAIEGPYEYVNTIIYSGFTEEEAYDNNSEINKKWTSTHIDELIAQDTLSGPNSDWFNDNGSYNNSTFPNAIDANLFYDDDGKLWMAYGSWSGGIFLLEIDKTTGEPIYPGEDGTTDDGRLVDRYFGTKISGGFGKSGEGPYVVYNEETDYYYLYVTYGWLGADGEYNMRVFRSSNPDGPYVDAAGQSAVLPGDVDHSPYGNKLMGHFLFERKVGDPGAGIGYGYVSPGHNSVYYDDKTGEQFLVFHSRFPERGEEHEVRIHQMFMNKEGWPVVAPYRYGGETLEKVNRQNLSGDYRFINHGKDISNEIHKDVTITLDKNNNISGAVSGKWKKTGHNEAELTINGETYKGVFIRQYDPVSKRFLMTFTASSEDGRSVWGSKREMGRTDAEIVAAVKEDLSLDNLNNVVTDLTLPTEGTRNTQISWSSSQSDVVSEQGEVTRPEAGGGSIKVTLTATITKGDVTESKSFTVTVLPKDKKELTAHYSFEGDLTDSTGNFGIGTLTGNRIDNTGGSISYQEGKVGQAAVFDGNSGVLLPDNLITGTSYSVSLWLNPSRLTGHTTSFFGARDSSNWISLLPGGFPGDSNAVVWSGGSSFTDANTGIQLPTKEWTHLAFTVEDGEITVYVDGNEVLNETGFNNVFTTSNSQFSLGVNWWDTPYQGVMDELFIYKGTLSAEEVEDLANPTSD</sequence>
<dbReference type="Pfam" id="PF16369">
    <property type="entry name" value="GH43_C"/>
    <property type="match status" value="1"/>
</dbReference>
<dbReference type="InterPro" id="IPR013320">
    <property type="entry name" value="ConA-like_dom_sf"/>
</dbReference>
<evidence type="ECO:0000256" key="1">
    <source>
        <dbReference type="ARBA" id="ARBA00004834"/>
    </source>
</evidence>
<feature type="domain" description="Extracellular endo-alpha-(1-&gt;5)-L-arabinanase C-terminal" evidence="6">
    <location>
        <begin position="431"/>
        <end position="534"/>
    </location>
</feature>
<comment type="caution">
    <text evidence="8">The sequence shown here is derived from an EMBL/GenBank/DDBJ whole genome shotgun (WGS) entry which is preliminary data.</text>
</comment>
<dbReference type="Gene3D" id="2.40.128.10">
    <property type="match status" value="1"/>
</dbReference>
<comment type="pathway">
    <text evidence="1">Glycan metabolism; L-arabinan degradation.</text>
</comment>
<dbReference type="Pfam" id="PF20578">
    <property type="entry name" value="aBig_2"/>
    <property type="match status" value="1"/>
</dbReference>
<name>A0ABS2NC32_9BACI</name>
<dbReference type="InterPro" id="IPR046780">
    <property type="entry name" value="aBig_2"/>
</dbReference>
<dbReference type="RefSeq" id="WP_239587506.1">
    <property type="nucleotide sequence ID" value="NZ_JAFBDZ010000002.1"/>
</dbReference>
<dbReference type="Proteomes" id="UP001646157">
    <property type="component" value="Unassembled WGS sequence"/>
</dbReference>
<evidence type="ECO:0000313" key="9">
    <source>
        <dbReference type="Proteomes" id="UP001646157"/>
    </source>
</evidence>
<proteinExistence type="inferred from homology"/>
<dbReference type="Pfam" id="PF13385">
    <property type="entry name" value="Laminin_G_3"/>
    <property type="match status" value="1"/>
</dbReference>
<evidence type="ECO:0000256" key="3">
    <source>
        <dbReference type="ARBA" id="ARBA00022801"/>
    </source>
</evidence>
<comment type="similarity">
    <text evidence="2">Belongs to the glycosyl hydrolase 43 family.</text>
</comment>
<keyword evidence="3 8" id="KW-0378">Hydrolase</keyword>
<dbReference type="Gene3D" id="2.115.10.20">
    <property type="entry name" value="Glycosyl hydrolase domain, family 43"/>
    <property type="match status" value="1"/>
</dbReference>
<dbReference type="PANTHER" id="PTHR43301">
    <property type="entry name" value="ARABINAN ENDO-1,5-ALPHA-L-ARABINOSIDASE"/>
    <property type="match status" value="1"/>
</dbReference>
<dbReference type="EC" id="3.2.1.99" evidence="8"/>
<evidence type="ECO:0000259" key="7">
    <source>
        <dbReference type="Pfam" id="PF20578"/>
    </source>
</evidence>
<dbReference type="EMBL" id="JAFBDZ010000002">
    <property type="protein sequence ID" value="MBM7585421.1"/>
    <property type="molecule type" value="Genomic_DNA"/>
</dbReference>
<dbReference type="SUPFAM" id="SSF75005">
    <property type="entry name" value="Arabinanase/levansucrase/invertase"/>
    <property type="match status" value="1"/>
</dbReference>
<protein>
    <submittedName>
        <fullName evidence="8">Arabinan endo-1,5-alpha-L-arabinosidase</fullName>
        <ecNumber evidence="8">3.2.1.99</ecNumber>
    </submittedName>
</protein>
<organism evidence="8 9">
    <name type="scientific">Rossellomorea pakistanensis</name>
    <dbReference type="NCBI Taxonomy" id="992288"/>
    <lineage>
        <taxon>Bacteria</taxon>
        <taxon>Bacillati</taxon>
        <taxon>Bacillota</taxon>
        <taxon>Bacilli</taxon>
        <taxon>Bacillales</taxon>
        <taxon>Bacillaceae</taxon>
        <taxon>Rossellomorea</taxon>
    </lineage>
</organism>
<evidence type="ECO:0000259" key="6">
    <source>
        <dbReference type="Pfam" id="PF16369"/>
    </source>
</evidence>
<gene>
    <name evidence="8" type="ORF">JOC86_001963</name>
</gene>
<dbReference type="InterPro" id="IPR050727">
    <property type="entry name" value="GH43_arabinanases"/>
</dbReference>
<dbReference type="InterPro" id="IPR023296">
    <property type="entry name" value="Glyco_hydro_beta-prop_sf"/>
</dbReference>
<dbReference type="InterPro" id="IPR006710">
    <property type="entry name" value="Glyco_hydro_43"/>
</dbReference>
<dbReference type="InterPro" id="IPR032291">
    <property type="entry name" value="Abn2_C"/>
</dbReference>
<evidence type="ECO:0000313" key="8">
    <source>
        <dbReference type="EMBL" id="MBM7585421.1"/>
    </source>
</evidence>
<keyword evidence="9" id="KW-1185">Reference proteome</keyword>
<dbReference type="SUPFAM" id="SSF49899">
    <property type="entry name" value="Concanavalin A-like lectins/glucanases"/>
    <property type="match status" value="1"/>
</dbReference>
<dbReference type="PANTHER" id="PTHR43301:SF3">
    <property type="entry name" value="ARABINAN ENDO-1,5-ALPHA-L-ARABINOSIDASE A-RELATED"/>
    <property type="match status" value="1"/>
</dbReference>
<dbReference type="Gene3D" id="2.60.120.200">
    <property type="match status" value="1"/>
</dbReference>
<keyword evidence="4 8" id="KW-0326">Glycosidase</keyword>
<accession>A0ABS2NC32</accession>
<feature type="domain" description="Atrophied bacterial Ig" evidence="7">
    <location>
        <begin position="548"/>
        <end position="629"/>
    </location>
</feature>
<evidence type="ECO:0000256" key="2">
    <source>
        <dbReference type="ARBA" id="ARBA00009865"/>
    </source>
</evidence>
<reference evidence="8 9" key="1">
    <citation type="submission" date="2021-01" db="EMBL/GenBank/DDBJ databases">
        <title>Genomic Encyclopedia of Type Strains, Phase IV (KMG-IV): sequencing the most valuable type-strain genomes for metagenomic binning, comparative biology and taxonomic classification.</title>
        <authorList>
            <person name="Goeker M."/>
        </authorList>
    </citation>
    <scope>NUCLEOTIDE SEQUENCE [LARGE SCALE GENOMIC DNA]</scope>
    <source>
        <strain evidence="8 9">DSM 24834</strain>
    </source>
</reference>
<evidence type="ECO:0000256" key="5">
    <source>
        <dbReference type="SAM" id="MobiDB-lite"/>
    </source>
</evidence>